<accession>A0A7W5Z159</accession>
<evidence type="ECO:0000256" key="3">
    <source>
        <dbReference type="ARBA" id="ARBA00022475"/>
    </source>
</evidence>
<keyword evidence="9" id="KW-1185">Reference proteome</keyword>
<dbReference type="Pfam" id="PF01311">
    <property type="entry name" value="Bac_export_1"/>
    <property type="match status" value="1"/>
</dbReference>
<keyword evidence="8" id="KW-0969">Cilium</keyword>
<feature type="transmembrane region" description="Helical" evidence="7">
    <location>
        <begin position="122"/>
        <end position="141"/>
    </location>
</feature>
<dbReference type="PRINTS" id="PR00953">
    <property type="entry name" value="TYPE3IMRPROT"/>
</dbReference>
<evidence type="ECO:0000256" key="4">
    <source>
        <dbReference type="ARBA" id="ARBA00022692"/>
    </source>
</evidence>
<organism evidence="8 9">
    <name type="scientific">Pseudochelatococcus contaminans</name>
    <dbReference type="NCBI Taxonomy" id="1538103"/>
    <lineage>
        <taxon>Bacteria</taxon>
        <taxon>Pseudomonadati</taxon>
        <taxon>Pseudomonadota</taxon>
        <taxon>Alphaproteobacteria</taxon>
        <taxon>Hyphomicrobiales</taxon>
        <taxon>Chelatococcaceae</taxon>
        <taxon>Pseudochelatococcus</taxon>
    </lineage>
</organism>
<comment type="subcellular location">
    <subcellularLocation>
        <location evidence="1">Cell membrane</location>
        <topology evidence="1">Multi-pass membrane protein</topology>
    </subcellularLocation>
</comment>
<dbReference type="AlphaFoldDB" id="A0A7W5Z159"/>
<dbReference type="GO" id="GO:0005886">
    <property type="term" value="C:plasma membrane"/>
    <property type="evidence" value="ECO:0007669"/>
    <property type="project" value="UniProtKB-SubCell"/>
</dbReference>
<protein>
    <submittedName>
        <fullName evidence="8">Flagellar biosynthetic protein FliR</fullName>
    </submittedName>
</protein>
<evidence type="ECO:0000256" key="7">
    <source>
        <dbReference type="SAM" id="Phobius"/>
    </source>
</evidence>
<keyword evidence="8" id="KW-0282">Flagellum</keyword>
<evidence type="ECO:0000313" key="9">
    <source>
        <dbReference type="Proteomes" id="UP000537592"/>
    </source>
</evidence>
<sequence>MIPVLASDAVIGAMLLMCRVGGCFMLMPGLSNASIPVNIRLYAAIAVTLTMYPLLFDTVAPAFRGQSFSFLLLLVISEVLSGIWIGFLGRLMFLALETLAVLIAMALNLSNPSGVSFDQMEALPPVGAIISLSAAMLVFAADLHWEILRAVKASYANMPPGLLFQSRLSLVGIADQLSSSFLVALRISSPIIIYSVIINFAIGLMNKFTPQIQVYFISIPFVIAGGIILFYFLVQEMLGEFIRQFSRWLIYG</sequence>
<proteinExistence type="inferred from homology"/>
<feature type="transmembrane region" description="Helical" evidence="7">
    <location>
        <begin position="39"/>
        <end position="56"/>
    </location>
</feature>
<feature type="transmembrane region" description="Helical" evidence="7">
    <location>
        <begin position="181"/>
        <end position="202"/>
    </location>
</feature>
<keyword evidence="4 7" id="KW-0812">Transmembrane</keyword>
<dbReference type="GO" id="GO:0006605">
    <property type="term" value="P:protein targeting"/>
    <property type="evidence" value="ECO:0007669"/>
    <property type="project" value="InterPro"/>
</dbReference>
<feature type="transmembrane region" description="Helical" evidence="7">
    <location>
        <begin position="68"/>
        <end position="85"/>
    </location>
</feature>
<dbReference type="PANTHER" id="PTHR30065:SF1">
    <property type="entry name" value="SURFACE PRESENTATION OF ANTIGENS PROTEIN SPAR"/>
    <property type="match status" value="1"/>
</dbReference>
<dbReference type="EMBL" id="JACICC010000001">
    <property type="protein sequence ID" value="MBB3808005.1"/>
    <property type="molecule type" value="Genomic_DNA"/>
</dbReference>
<keyword evidence="3" id="KW-1003">Cell membrane</keyword>
<comment type="caution">
    <text evidence="8">The sequence shown here is derived from an EMBL/GenBank/DDBJ whole genome shotgun (WGS) entry which is preliminary data.</text>
</comment>
<reference evidence="8 9" key="1">
    <citation type="submission" date="2020-08" db="EMBL/GenBank/DDBJ databases">
        <title>Genomic Encyclopedia of Type Strains, Phase IV (KMG-IV): sequencing the most valuable type-strain genomes for metagenomic binning, comparative biology and taxonomic classification.</title>
        <authorList>
            <person name="Goeker M."/>
        </authorList>
    </citation>
    <scope>NUCLEOTIDE SEQUENCE [LARGE SCALE GENOMIC DNA]</scope>
    <source>
        <strain evidence="8 9">DSM 28760</strain>
    </source>
</reference>
<evidence type="ECO:0000256" key="6">
    <source>
        <dbReference type="ARBA" id="ARBA00023136"/>
    </source>
</evidence>
<name>A0A7W5Z159_9HYPH</name>
<dbReference type="InterPro" id="IPR002010">
    <property type="entry name" value="T3SS_IM_R"/>
</dbReference>
<evidence type="ECO:0000313" key="8">
    <source>
        <dbReference type="EMBL" id="MBB3808005.1"/>
    </source>
</evidence>
<gene>
    <name evidence="8" type="ORF">FHS81_000059</name>
</gene>
<evidence type="ECO:0000256" key="2">
    <source>
        <dbReference type="ARBA" id="ARBA00009772"/>
    </source>
</evidence>
<evidence type="ECO:0000256" key="1">
    <source>
        <dbReference type="ARBA" id="ARBA00004651"/>
    </source>
</evidence>
<evidence type="ECO:0000256" key="5">
    <source>
        <dbReference type="ARBA" id="ARBA00022989"/>
    </source>
</evidence>
<feature type="transmembrane region" description="Helical" evidence="7">
    <location>
        <begin position="9"/>
        <end position="27"/>
    </location>
</feature>
<comment type="similarity">
    <text evidence="2">Belongs to the FliR/MopE/SpaR family.</text>
</comment>
<dbReference type="Proteomes" id="UP000537592">
    <property type="component" value="Unassembled WGS sequence"/>
</dbReference>
<keyword evidence="8" id="KW-0966">Cell projection</keyword>
<dbReference type="PANTHER" id="PTHR30065">
    <property type="entry name" value="FLAGELLAR BIOSYNTHETIC PROTEIN FLIR"/>
    <property type="match status" value="1"/>
</dbReference>
<feature type="transmembrane region" description="Helical" evidence="7">
    <location>
        <begin position="214"/>
        <end position="234"/>
    </location>
</feature>
<feature type="transmembrane region" description="Helical" evidence="7">
    <location>
        <begin position="91"/>
        <end position="110"/>
    </location>
</feature>
<keyword evidence="5 7" id="KW-1133">Transmembrane helix</keyword>
<keyword evidence="6 7" id="KW-0472">Membrane</keyword>